<dbReference type="Gene3D" id="1.10.10.2360">
    <property type="match status" value="1"/>
</dbReference>
<dbReference type="GO" id="GO:0005737">
    <property type="term" value="C:cytoplasm"/>
    <property type="evidence" value="ECO:0000318"/>
    <property type="project" value="GO_Central"/>
</dbReference>
<evidence type="ECO:0000259" key="6">
    <source>
        <dbReference type="PROSITE" id="PS50089"/>
    </source>
</evidence>
<organism evidence="8 9">
    <name type="scientific">Nematostella vectensis</name>
    <name type="common">Starlet sea anemone</name>
    <dbReference type="NCBI Taxonomy" id="45351"/>
    <lineage>
        <taxon>Eukaryota</taxon>
        <taxon>Metazoa</taxon>
        <taxon>Cnidaria</taxon>
        <taxon>Anthozoa</taxon>
        <taxon>Hexacorallia</taxon>
        <taxon>Actiniaria</taxon>
        <taxon>Edwardsiidae</taxon>
        <taxon>Nematostella</taxon>
    </lineage>
</organism>
<dbReference type="EMBL" id="DS469924">
    <property type="protein sequence ID" value="EDO31234.1"/>
    <property type="molecule type" value="Genomic_DNA"/>
</dbReference>
<dbReference type="SMART" id="SM00184">
    <property type="entry name" value="RING"/>
    <property type="match status" value="1"/>
</dbReference>
<keyword evidence="3" id="KW-0862">Zinc</keyword>
<keyword evidence="9" id="KW-1185">Reference proteome</keyword>
<dbReference type="FunFam" id="3.30.40.10:FF:001417">
    <property type="entry name" value="Predicted protein"/>
    <property type="match status" value="1"/>
</dbReference>
<dbReference type="SUPFAM" id="SSF57850">
    <property type="entry name" value="RING/U-box"/>
    <property type="match status" value="1"/>
</dbReference>
<dbReference type="PROSITE" id="PS50089">
    <property type="entry name" value="ZF_RING_2"/>
    <property type="match status" value="1"/>
</dbReference>
<dbReference type="InterPro" id="IPR000315">
    <property type="entry name" value="Znf_B-box"/>
</dbReference>
<evidence type="ECO:0000259" key="7">
    <source>
        <dbReference type="PROSITE" id="PS50119"/>
    </source>
</evidence>
<dbReference type="PANTHER" id="PTHR15430">
    <property type="entry name" value="GLOMULIN"/>
    <property type="match status" value="1"/>
</dbReference>
<gene>
    <name evidence="8" type="ORF">NEMVEDRAFT_v1g248091</name>
</gene>
<dbReference type="HOGENOM" id="CLU_340473_0_0_1"/>
<dbReference type="SMART" id="SM00336">
    <property type="entry name" value="BBOX"/>
    <property type="match status" value="1"/>
</dbReference>
<evidence type="ECO:0000256" key="2">
    <source>
        <dbReference type="ARBA" id="ARBA00022771"/>
    </source>
</evidence>
<evidence type="ECO:0000313" key="9">
    <source>
        <dbReference type="Proteomes" id="UP000001593"/>
    </source>
</evidence>
<evidence type="ECO:0000256" key="4">
    <source>
        <dbReference type="PROSITE-ProRule" id="PRU00024"/>
    </source>
</evidence>
<dbReference type="GO" id="GO:0008270">
    <property type="term" value="F:zinc ion binding"/>
    <property type="evidence" value="ECO:0007669"/>
    <property type="project" value="UniProtKB-KW"/>
</dbReference>
<dbReference type="STRING" id="45351.A7SYJ0"/>
<dbReference type="PROSITE" id="PS00518">
    <property type="entry name" value="ZF_RING_1"/>
    <property type="match status" value="1"/>
</dbReference>
<dbReference type="InterPro" id="IPR019516">
    <property type="entry name" value="Glomulin/ALF4"/>
</dbReference>
<dbReference type="SUPFAM" id="SSF57845">
    <property type="entry name" value="B-box zinc-binding domain"/>
    <property type="match status" value="1"/>
</dbReference>
<feature type="domain" description="RING-type" evidence="6">
    <location>
        <begin position="15"/>
        <end position="59"/>
    </location>
</feature>
<feature type="region of interest" description="Disordered" evidence="5">
    <location>
        <begin position="740"/>
        <end position="771"/>
    </location>
</feature>
<feature type="region of interest" description="Disordered" evidence="5">
    <location>
        <begin position="599"/>
        <end position="632"/>
    </location>
</feature>
<feature type="domain" description="B box-type" evidence="7">
    <location>
        <begin position="93"/>
        <end position="134"/>
    </location>
</feature>
<name>A7SYJ0_NEMVE</name>
<dbReference type="Pfam" id="PF00643">
    <property type="entry name" value="zf-B_box"/>
    <property type="match status" value="1"/>
</dbReference>
<dbReference type="Gene3D" id="3.30.40.10">
    <property type="entry name" value="Zinc/RING finger domain, C3HC4 (zinc finger)"/>
    <property type="match status" value="1"/>
</dbReference>
<reference evidence="8 9" key="1">
    <citation type="journal article" date="2007" name="Science">
        <title>Sea anemone genome reveals ancestral eumetazoan gene repertoire and genomic organization.</title>
        <authorList>
            <person name="Putnam N.H."/>
            <person name="Srivastava M."/>
            <person name="Hellsten U."/>
            <person name="Dirks B."/>
            <person name="Chapman J."/>
            <person name="Salamov A."/>
            <person name="Terry A."/>
            <person name="Shapiro H."/>
            <person name="Lindquist E."/>
            <person name="Kapitonov V.V."/>
            <person name="Jurka J."/>
            <person name="Genikhovich G."/>
            <person name="Grigoriev I.V."/>
            <person name="Lucas S.M."/>
            <person name="Steele R.E."/>
            <person name="Finnerty J.R."/>
            <person name="Technau U."/>
            <person name="Martindale M.Q."/>
            <person name="Rokhsar D.S."/>
        </authorList>
    </citation>
    <scope>NUCLEOTIDE SEQUENCE [LARGE SCALE GENOMIC DNA]</scope>
    <source>
        <strain evidence="9">CH2 X CH6</strain>
    </source>
</reference>
<accession>A7SYJ0</accession>
<dbReference type="InParanoid" id="A7SYJ0"/>
<dbReference type="InterPro" id="IPR001841">
    <property type="entry name" value="Znf_RING"/>
</dbReference>
<dbReference type="GO" id="GO:0055105">
    <property type="term" value="F:ubiquitin-protein transferase inhibitor activity"/>
    <property type="evidence" value="ECO:0000318"/>
    <property type="project" value="GO_Central"/>
</dbReference>
<protein>
    <submittedName>
        <fullName evidence="8">Uncharacterized protein</fullName>
    </submittedName>
</protein>
<proteinExistence type="predicted"/>
<sequence length="834" mass="93568">MACNIIDELKNNLKCSICGDVLSQPKTLPCLHHYCAKCIDPWIKTCSDQGINSTCPECRSPFKPGDVKENFSLNKMLDLSESLEKLSTSESGNNNDLCDNCFGSEKIAYFCYDCECLVCKTCLERHGGHSTTSKDGALAETKIATEDKVKKMEKVLFDYRFLLDKSNFELQQHSQHIEAVRKNAVESITSAIIKLKDFQTEVESKTKEVKDSEQFRYRSLKDDISPKAVQLQSYITHLKRLLLKNSAGEFLKERSAIAKLGEDLLSQPEPQASPIHQMVLYRPSPTPNTAQLIGQFSVHQVKRPDAENEDKKPSLGPKTSTETYSLPNRPIVPFRLIRGTDQVVKNGVTTNINTQLQSTAGMSEYENISFEARAPPSSLMFGSPDANGPYYMKSLIRERVNCRWWVLAAIVIWYLSKKCHVGTYPKYTGQVSKGNKYLLRINIPHIRCLLARTDSHLVFKGLALLSLLMDRLGPSSLHHRYLDICMVQKMAKFYKDPVCVAGGFVEFHSSFYPRIRATVARGHDLLRGGGMGESLIIRCLLSDCAHAGVASLLIHTIKEEINQSLQTRGGDKWFMGSQLISLMQTVYKLPPGAGREADLVPETEREEGARGQADLVPETEREEGARGQGDLVPETERVMSALNCLRFILLRDKDDRCVGYTSVLRMLLSVSGARRCEKLGANPTMASSMCRVHIGAFDARQCFGYSSTSVWANLKMIQKEFLEPLGEAVDHTRMNYRKELHDKEHNKGSTERTREDSEINFSVNTPDGESISMMPREQQCEALKSGLHALDMMECILSHIRDITSSRRLETKKVTKTSGNESVVKVDNIWGSAS</sequence>
<feature type="compositionally biased region" description="Basic and acidic residues" evidence="5">
    <location>
        <begin position="599"/>
        <end position="609"/>
    </location>
</feature>
<evidence type="ECO:0000256" key="3">
    <source>
        <dbReference type="ARBA" id="ARBA00022833"/>
    </source>
</evidence>
<feature type="compositionally biased region" description="Basic and acidic residues" evidence="5">
    <location>
        <begin position="740"/>
        <end position="757"/>
    </location>
</feature>
<dbReference type="PROSITE" id="PS50119">
    <property type="entry name" value="ZF_BBOX"/>
    <property type="match status" value="1"/>
</dbReference>
<dbReference type="PANTHER" id="PTHR15430:SF1">
    <property type="entry name" value="GLOMULIN"/>
    <property type="match status" value="1"/>
</dbReference>
<dbReference type="InterPro" id="IPR018957">
    <property type="entry name" value="Znf_C3HC4_RING-type"/>
</dbReference>
<keyword evidence="1" id="KW-0479">Metal-binding</keyword>
<dbReference type="CDD" id="cd19756">
    <property type="entry name" value="Bbox2"/>
    <property type="match status" value="1"/>
</dbReference>
<evidence type="ECO:0000256" key="5">
    <source>
        <dbReference type="SAM" id="MobiDB-lite"/>
    </source>
</evidence>
<dbReference type="InterPro" id="IPR013083">
    <property type="entry name" value="Znf_RING/FYVE/PHD"/>
</dbReference>
<dbReference type="Pfam" id="PF00097">
    <property type="entry name" value="zf-C3HC4"/>
    <property type="match status" value="1"/>
</dbReference>
<dbReference type="AlphaFoldDB" id="A7SYJ0"/>
<evidence type="ECO:0000256" key="1">
    <source>
        <dbReference type="ARBA" id="ARBA00022723"/>
    </source>
</evidence>
<feature type="region of interest" description="Disordered" evidence="5">
    <location>
        <begin position="301"/>
        <end position="325"/>
    </location>
</feature>
<evidence type="ECO:0000313" key="8">
    <source>
        <dbReference type="EMBL" id="EDO31234.1"/>
    </source>
</evidence>
<dbReference type="eggNOG" id="KOG2177">
    <property type="taxonomic scope" value="Eukaryota"/>
</dbReference>
<dbReference type="Proteomes" id="UP000001593">
    <property type="component" value="Unassembled WGS sequence"/>
</dbReference>
<feature type="compositionally biased region" description="Basic and acidic residues" evidence="5">
    <location>
        <begin position="302"/>
        <end position="313"/>
    </location>
</feature>
<dbReference type="Gene3D" id="3.30.160.60">
    <property type="entry name" value="Classic Zinc Finger"/>
    <property type="match status" value="1"/>
</dbReference>
<keyword evidence="2 4" id="KW-0863">Zinc-finger</keyword>
<dbReference type="InterPro" id="IPR017907">
    <property type="entry name" value="Znf_RING_CS"/>
</dbReference>